<evidence type="ECO:0000256" key="1">
    <source>
        <dbReference type="SAM" id="MobiDB-lite"/>
    </source>
</evidence>
<protein>
    <submittedName>
        <fullName evidence="2">(spotted green pufferfish) hypothetical protein</fullName>
    </submittedName>
</protein>
<dbReference type="OrthoDB" id="269822at2759"/>
<reference evidence="2" key="2">
    <citation type="submission" date="2004-02" db="EMBL/GenBank/DDBJ databases">
        <authorList>
            <consortium name="Genoscope"/>
            <consortium name="Whitehead Institute Centre for Genome Research"/>
        </authorList>
    </citation>
    <scope>NUCLEOTIDE SEQUENCE</scope>
</reference>
<proteinExistence type="predicted"/>
<gene>
    <name evidence="2" type="ORF">GSTENG00032940001</name>
</gene>
<name>Q4RKI7_TETNG</name>
<comment type="caution">
    <text evidence="2">The sequence shown here is derived from an EMBL/GenBank/DDBJ whole genome shotgun (WGS) entry which is preliminary data.</text>
</comment>
<organism evidence="2">
    <name type="scientific">Tetraodon nigroviridis</name>
    <name type="common">Spotted green pufferfish</name>
    <name type="synonym">Chelonodon nigroviridis</name>
    <dbReference type="NCBI Taxonomy" id="99883"/>
    <lineage>
        <taxon>Eukaryota</taxon>
        <taxon>Metazoa</taxon>
        <taxon>Chordata</taxon>
        <taxon>Craniata</taxon>
        <taxon>Vertebrata</taxon>
        <taxon>Euteleostomi</taxon>
        <taxon>Actinopterygii</taxon>
        <taxon>Neopterygii</taxon>
        <taxon>Teleostei</taxon>
        <taxon>Neoteleostei</taxon>
        <taxon>Acanthomorphata</taxon>
        <taxon>Eupercaria</taxon>
        <taxon>Tetraodontiformes</taxon>
        <taxon>Tetradontoidea</taxon>
        <taxon>Tetraodontidae</taxon>
        <taxon>Tetraodon</taxon>
    </lineage>
</organism>
<feature type="region of interest" description="Disordered" evidence="1">
    <location>
        <begin position="97"/>
        <end position="117"/>
    </location>
</feature>
<feature type="compositionally biased region" description="Polar residues" evidence="1">
    <location>
        <begin position="107"/>
        <end position="117"/>
    </location>
</feature>
<evidence type="ECO:0000313" key="2">
    <source>
        <dbReference type="EMBL" id="CAG11095.1"/>
    </source>
</evidence>
<sequence length="117" mass="13037">MVQACRAVMELSDGINNKLLHIQAMAMEFHEMLKSLPGLKGRKMTRALESFSWNITILKGQADLLQHTKAEVQENMKQIHDAALTGNLTKESVGVRRVHSLTRKGQDPSQSGQTTPK</sequence>
<dbReference type="KEGG" id="tng:GSTEN00032940G001"/>
<dbReference type="AlphaFoldDB" id="Q4RKI7"/>
<reference evidence="2" key="1">
    <citation type="journal article" date="2004" name="Nature">
        <title>Genome duplication in the teleost fish Tetraodon nigroviridis reveals the early vertebrate proto-karyotype.</title>
        <authorList>
            <person name="Jaillon O."/>
            <person name="Aury J.-M."/>
            <person name="Brunet F."/>
            <person name="Petit J.-L."/>
            <person name="Stange-Thomann N."/>
            <person name="Mauceli E."/>
            <person name="Bouneau L."/>
            <person name="Fischer C."/>
            <person name="Ozouf-Costaz C."/>
            <person name="Bernot A."/>
            <person name="Nicaud S."/>
            <person name="Jaffe D."/>
            <person name="Fisher S."/>
            <person name="Lutfalla G."/>
            <person name="Dossat C."/>
            <person name="Segurens B."/>
            <person name="Dasilva C."/>
            <person name="Salanoubat M."/>
            <person name="Levy M."/>
            <person name="Boudet N."/>
            <person name="Castellano S."/>
            <person name="Anthouard V."/>
            <person name="Jubin C."/>
            <person name="Castelli V."/>
            <person name="Katinka M."/>
            <person name="Vacherie B."/>
            <person name="Biemont C."/>
            <person name="Skalli Z."/>
            <person name="Cattolico L."/>
            <person name="Poulain J."/>
            <person name="De Berardinis V."/>
            <person name="Cruaud C."/>
            <person name="Duprat S."/>
            <person name="Brottier P."/>
            <person name="Coutanceau J.-P."/>
            <person name="Gouzy J."/>
            <person name="Parra G."/>
            <person name="Lardier G."/>
            <person name="Chapple C."/>
            <person name="McKernan K.J."/>
            <person name="McEwan P."/>
            <person name="Bosak S."/>
            <person name="Kellis M."/>
            <person name="Volff J.-N."/>
            <person name="Guigo R."/>
            <person name="Zody M.C."/>
            <person name="Mesirov J."/>
            <person name="Lindblad-Toh K."/>
            <person name="Birren B."/>
            <person name="Nusbaum C."/>
            <person name="Kahn D."/>
            <person name="Robinson-Rechavi M."/>
            <person name="Laudet V."/>
            <person name="Schachter V."/>
            <person name="Quetier F."/>
            <person name="Saurin W."/>
            <person name="Scarpelli C."/>
            <person name="Wincker P."/>
            <person name="Lander E.S."/>
            <person name="Weissenbach J."/>
            <person name="Roest Crollius H."/>
        </authorList>
    </citation>
    <scope>NUCLEOTIDE SEQUENCE [LARGE SCALE GENOMIC DNA]</scope>
</reference>
<accession>Q4RKI7</accession>
<dbReference type="EMBL" id="CAAE01015029">
    <property type="protein sequence ID" value="CAG11095.1"/>
    <property type="molecule type" value="Genomic_DNA"/>
</dbReference>